<dbReference type="Pfam" id="PF05396">
    <property type="entry name" value="Phage_T7_Capsid"/>
    <property type="match status" value="1"/>
</dbReference>
<name>D1LWG9_BPPRP</name>
<protein>
    <submittedName>
        <fullName evidence="2">Predicted protein</fullName>
    </submittedName>
</protein>
<gene>
    <name evidence="2" type="ORF">PCPG_00024</name>
</gene>
<feature type="compositionally biased region" description="Basic and acidic residues" evidence="1">
    <location>
        <begin position="59"/>
        <end position="71"/>
    </location>
</feature>
<proteinExistence type="predicted"/>
<evidence type="ECO:0000313" key="3">
    <source>
        <dbReference type="Proteomes" id="UP000258925"/>
    </source>
</evidence>
<evidence type="ECO:0000313" key="2">
    <source>
        <dbReference type="EMBL" id="ACY76228.1"/>
    </source>
</evidence>
<feature type="region of interest" description="Disordered" evidence="1">
    <location>
        <begin position="1"/>
        <end position="25"/>
    </location>
</feature>
<accession>D1LWG9</accession>
<feature type="region of interest" description="Disordered" evidence="1">
    <location>
        <begin position="59"/>
        <end position="91"/>
    </location>
</feature>
<organism evidence="2 3">
    <name type="scientific">Prochlorococcus phage P-SSP7</name>
    <dbReference type="NCBI Taxonomy" id="268748"/>
    <lineage>
        <taxon>Viruses</taxon>
        <taxon>Duplodnaviria</taxon>
        <taxon>Heunggongvirae</taxon>
        <taxon>Uroviricota</taxon>
        <taxon>Caudoviricetes</taxon>
        <taxon>Autographivirales</taxon>
        <taxon>Sechaudvirinae</taxon>
        <taxon>Tiamatvirus</taxon>
    </lineage>
</organism>
<reference evidence="2 3" key="1">
    <citation type="submission" date="2009-10" db="EMBL/GenBank/DDBJ databases">
        <title>The Genome Sequence of Prochlorococcus phage P-SSP7.</title>
        <authorList>
            <consortium name="The Broad Institute Genome Sequencing Platform"/>
            <person name="Henn M.R."/>
            <person name="Sullivan M.S."/>
            <person name="Osburne M.S."/>
            <person name="Levin J."/>
            <person name="Malboeuf C."/>
            <person name="Casali M."/>
            <person name="Russ C."/>
            <person name="Lennon N."/>
            <person name="Chapman S.B."/>
            <person name="Erlich R."/>
            <person name="Young S.K."/>
            <person name="Koehrsen M."/>
            <person name="Yandava C."/>
            <person name="Zeng Q."/>
            <person name="Alvarado L."/>
            <person name="Anderson S."/>
            <person name="Berlin A."/>
            <person name="Borenstein D."/>
            <person name="Chen Z."/>
            <person name="Engels R."/>
            <person name="Freedman E."/>
            <person name="Gellesch M."/>
            <person name="Goldberg J."/>
            <person name="Green L."/>
            <person name="Griggs A."/>
            <person name="Gujja S."/>
            <person name="Heilman E.R."/>
            <person name="Heiman D."/>
            <person name="Hepburn T."/>
            <person name="Howarth C."/>
            <person name="Jen D."/>
            <person name="Larson L."/>
            <person name="Lewis B."/>
            <person name="Mehta T."/>
            <person name="Park D."/>
            <person name="Pearson M."/>
            <person name="Richards J."/>
            <person name="Rizzolo K."/>
            <person name="Roberts A."/>
            <person name="Ryan E."/>
            <person name="Saif S."/>
            <person name="Shea T."/>
            <person name="Shenoy N."/>
            <person name="Sisk P."/>
            <person name="Stolte C."/>
            <person name="Sykes S."/>
            <person name="Walk T."/>
            <person name="White J."/>
            <person name="Yu Q."/>
            <person name="Coleman M.L."/>
            <person name="Huang K.H."/>
            <person name="Weigele P.R."/>
            <person name="DeFrancesco A.S."/>
            <person name="Kern S.E."/>
            <person name="Thompson L.R."/>
            <person name="Fu R."/>
            <person name="Hombeck B."/>
            <person name="Chisholm S.W."/>
            <person name="Haas B."/>
            <person name="Nusbaum C."/>
            <person name="Birren B."/>
        </authorList>
    </citation>
    <scope>NUCLEOTIDE SEQUENCE [LARGE SCALE GENOMIC DNA]</scope>
    <source>
        <strain evidence="2 3">P-SSP7</strain>
    </source>
</reference>
<evidence type="ECO:0000256" key="1">
    <source>
        <dbReference type="SAM" id="MobiDB-lite"/>
    </source>
</evidence>
<dbReference type="InterPro" id="IPR008768">
    <property type="entry name" value="Gp9-like"/>
</dbReference>
<sequence>MAETLTVNDTPQQEGLTSEEQDSLQVGEKMVEQQGELLAGKYKNAEDLEKAYVELQKKLGDKEDAVSQEGREETEEVKDESEEEPKAEKSEAVTLLESANEEYFANGNKLSPETLEKFSAMSSQDLVQAYMEMQKNAPPAQTEVDVNTAEINKIQNSVGGESEYQKLVQWAGENLKENEVKAFDDLVGTGNAAAIQLGVDALKSKYDSANGYEGRMLSGKAADSSGDIFKSQAQLVKAMSDPRYDDDPAYRQDVIAKLDRSDLQF</sequence>
<dbReference type="EMBL" id="GU071093">
    <property type="protein sequence ID" value="ACY76228.1"/>
    <property type="molecule type" value="Genomic_DNA"/>
</dbReference>
<dbReference type="Proteomes" id="UP000258925">
    <property type="component" value="Segment"/>
</dbReference>
<dbReference type="GO" id="GO:0019069">
    <property type="term" value="P:viral capsid assembly"/>
    <property type="evidence" value="ECO:0007669"/>
    <property type="project" value="InterPro"/>
</dbReference>
<dbReference type="KEGG" id="vg:3294742"/>
<feature type="compositionally biased region" description="Polar residues" evidence="1">
    <location>
        <begin position="1"/>
        <end position="16"/>
    </location>
</feature>
<organismHost>
    <name type="scientific">Prochlorococcus</name>
    <dbReference type="NCBI Taxonomy" id="1218"/>
</organismHost>
<feature type="compositionally biased region" description="Acidic residues" evidence="1">
    <location>
        <begin position="72"/>
        <end position="83"/>
    </location>
</feature>